<keyword evidence="8" id="KW-1185">Reference proteome</keyword>
<dbReference type="GO" id="GO:0016787">
    <property type="term" value="F:hydrolase activity"/>
    <property type="evidence" value="ECO:0007669"/>
    <property type="project" value="UniProtKB-KW"/>
</dbReference>
<feature type="compositionally biased region" description="Pro residues" evidence="4">
    <location>
        <begin position="518"/>
        <end position="528"/>
    </location>
</feature>
<dbReference type="EMBL" id="JAMQAW010000026">
    <property type="protein sequence ID" value="MCM2390861.1"/>
    <property type="molecule type" value="Genomic_DNA"/>
</dbReference>
<evidence type="ECO:0000256" key="2">
    <source>
        <dbReference type="ARBA" id="ARBA00022729"/>
    </source>
</evidence>
<dbReference type="Gene3D" id="3.40.50.1820">
    <property type="entry name" value="alpha/beta hydrolase"/>
    <property type="match status" value="1"/>
</dbReference>
<dbReference type="InterPro" id="IPR051601">
    <property type="entry name" value="Serine_prot/Carboxylest_S33"/>
</dbReference>
<evidence type="ECO:0000259" key="5">
    <source>
        <dbReference type="Pfam" id="PF00561"/>
    </source>
</evidence>
<dbReference type="InterPro" id="IPR029058">
    <property type="entry name" value="AB_hydrolase_fold"/>
</dbReference>
<dbReference type="Proteomes" id="UP001431429">
    <property type="component" value="Unassembled WGS sequence"/>
</dbReference>
<dbReference type="PANTHER" id="PTHR43248">
    <property type="entry name" value="2-SUCCINYL-6-HYDROXY-2,4-CYCLOHEXADIENE-1-CARBOXYLATE SYNTHASE"/>
    <property type="match status" value="1"/>
</dbReference>
<evidence type="ECO:0000256" key="1">
    <source>
        <dbReference type="ARBA" id="ARBA00010088"/>
    </source>
</evidence>
<feature type="domain" description="Peptidase S33 tripeptidyl aminopeptidase-like C-terminal" evidence="6">
    <location>
        <begin position="406"/>
        <end position="505"/>
    </location>
</feature>
<dbReference type="SUPFAM" id="SSF53474">
    <property type="entry name" value="alpha/beta-Hydrolases"/>
    <property type="match status" value="1"/>
</dbReference>
<keyword evidence="2" id="KW-0732">Signal</keyword>
<reference evidence="7" key="1">
    <citation type="submission" date="2022-06" db="EMBL/GenBank/DDBJ databases">
        <title>Genome public.</title>
        <authorList>
            <person name="Sun Q."/>
        </authorList>
    </citation>
    <scope>NUCLEOTIDE SEQUENCE</scope>
    <source>
        <strain evidence="7">CWNU-1</strain>
    </source>
</reference>
<dbReference type="Pfam" id="PF00561">
    <property type="entry name" value="Abhydrolase_1"/>
    <property type="match status" value="1"/>
</dbReference>
<evidence type="ECO:0000313" key="7">
    <source>
        <dbReference type="EMBL" id="MCM2390861.1"/>
    </source>
</evidence>
<dbReference type="Pfam" id="PF08386">
    <property type="entry name" value="Abhydrolase_4"/>
    <property type="match status" value="1"/>
</dbReference>
<dbReference type="RefSeq" id="WP_250921191.1">
    <property type="nucleotide sequence ID" value="NZ_JAMQAW010000026.1"/>
</dbReference>
<evidence type="ECO:0000259" key="6">
    <source>
        <dbReference type="Pfam" id="PF08386"/>
    </source>
</evidence>
<dbReference type="InterPro" id="IPR013595">
    <property type="entry name" value="Pept_S33_TAP-like_C"/>
</dbReference>
<proteinExistence type="inferred from homology"/>
<keyword evidence="3 7" id="KW-0378">Hydrolase</keyword>
<dbReference type="InterPro" id="IPR000073">
    <property type="entry name" value="AB_hydrolase_1"/>
</dbReference>
<name>A0ABT0URK4_9ACTN</name>
<comment type="similarity">
    <text evidence="1">Belongs to the peptidase S33 family.</text>
</comment>
<sequence>MCPTVDRKVPSGCSHDVRGQDASPPLLAISVMVSLAPALTATPAAAAVAPALDRYSGQKPTWKRCAADTPASFQCATVKVPLDYERPSGKQIGIAISRIRTSVTDQRRGVLLFNPGGPGGSGLKDPLVMRDSLPRKVEDRFDLIGFDPRGVGRSTPVNCGLTADEAMRFMRPYKPETFGTDVAWARSVAGKCRANEGGSIRHITTRNTARDMDVIRAVLGERKISYLGVSYGTYLGAVYTQMFPQRSDRFVLDSAIDPKRVWRGMFQVWAEGAEPAFTNWSRWTARRASTYGLGNTPAKVRQTFWDLVAQADRQPVEMAGQLFSGDDIRAHRHVFFDVRQAAETVRNFHRAASRVSAPVSEPAPVDPVDQASIGTTWSVACGDTGNWPKDPEQYRRDAIRDKARYPLFGDFASNILPCAFWGKNAEPATTIDNNVGALILQNEWDSQTPLAAGTGLRRALKGSKLVTVRGGAGHGVYHGFPNACATAVADDYLATGRLPAKDLSCQSAPRSKDAYRTPPGPALPRLPF</sequence>
<dbReference type="PANTHER" id="PTHR43248:SF29">
    <property type="entry name" value="TRIPEPTIDYL AMINOPEPTIDASE"/>
    <property type="match status" value="1"/>
</dbReference>
<evidence type="ECO:0000256" key="4">
    <source>
        <dbReference type="SAM" id="MobiDB-lite"/>
    </source>
</evidence>
<evidence type="ECO:0000313" key="8">
    <source>
        <dbReference type="Proteomes" id="UP001431429"/>
    </source>
</evidence>
<evidence type="ECO:0000256" key="3">
    <source>
        <dbReference type="ARBA" id="ARBA00022801"/>
    </source>
</evidence>
<gene>
    <name evidence="7" type="ORF">NBG84_21590</name>
</gene>
<protein>
    <submittedName>
        <fullName evidence="7">Alpha/beta hydrolase</fullName>
    </submittedName>
</protein>
<comment type="caution">
    <text evidence="7">The sequence shown here is derived from an EMBL/GenBank/DDBJ whole genome shotgun (WGS) entry which is preliminary data.</text>
</comment>
<organism evidence="7 8">
    <name type="scientific">Streptomyces albipurpureus</name>
    <dbReference type="NCBI Taxonomy" id="2897419"/>
    <lineage>
        <taxon>Bacteria</taxon>
        <taxon>Bacillati</taxon>
        <taxon>Actinomycetota</taxon>
        <taxon>Actinomycetes</taxon>
        <taxon>Kitasatosporales</taxon>
        <taxon>Streptomycetaceae</taxon>
        <taxon>Streptomyces</taxon>
    </lineage>
</organism>
<feature type="region of interest" description="Disordered" evidence="4">
    <location>
        <begin position="504"/>
        <end position="528"/>
    </location>
</feature>
<feature type="domain" description="AB hydrolase-1" evidence="5">
    <location>
        <begin position="110"/>
        <end position="283"/>
    </location>
</feature>
<accession>A0ABT0URK4</accession>